<feature type="domain" description="Tyrosine specific protein phosphatases" evidence="2">
    <location>
        <begin position="358"/>
        <end position="419"/>
    </location>
</feature>
<dbReference type="PROSITE" id="PS50056">
    <property type="entry name" value="TYR_PHOSPHATASE_2"/>
    <property type="match status" value="1"/>
</dbReference>
<feature type="transmembrane region" description="Helical" evidence="1">
    <location>
        <begin position="270"/>
        <end position="286"/>
    </location>
</feature>
<dbReference type="SUPFAM" id="SSF52799">
    <property type="entry name" value="(Phosphotyrosine protein) phosphatases II"/>
    <property type="match status" value="1"/>
</dbReference>
<evidence type="ECO:0000313" key="4">
    <source>
        <dbReference type="Proteomes" id="UP001589734"/>
    </source>
</evidence>
<dbReference type="InterPro" id="IPR000340">
    <property type="entry name" value="Dual-sp_phosphatase_cat-dom"/>
</dbReference>
<dbReference type="Pfam" id="PF00782">
    <property type="entry name" value="DSPc"/>
    <property type="match status" value="1"/>
</dbReference>
<organism evidence="3 4">
    <name type="scientific">Flavobacterium procerum</name>
    <dbReference type="NCBI Taxonomy" id="1455569"/>
    <lineage>
        <taxon>Bacteria</taxon>
        <taxon>Pseudomonadati</taxon>
        <taxon>Bacteroidota</taxon>
        <taxon>Flavobacteriia</taxon>
        <taxon>Flavobacteriales</taxon>
        <taxon>Flavobacteriaceae</taxon>
        <taxon>Flavobacterium</taxon>
    </lineage>
</organism>
<keyword evidence="1" id="KW-0812">Transmembrane</keyword>
<reference evidence="3 4" key="1">
    <citation type="submission" date="2024-09" db="EMBL/GenBank/DDBJ databases">
        <authorList>
            <person name="Sun Q."/>
            <person name="Mori K."/>
        </authorList>
    </citation>
    <scope>NUCLEOTIDE SEQUENCE [LARGE SCALE GENOMIC DNA]</scope>
    <source>
        <strain evidence="3 4">CGMCC 1.12926</strain>
    </source>
</reference>
<dbReference type="PANTHER" id="PTHR47216">
    <property type="match status" value="1"/>
</dbReference>
<gene>
    <name evidence="3" type="ORF">ACFFLS_02765</name>
</gene>
<dbReference type="InterPro" id="IPR000387">
    <property type="entry name" value="Tyr_Pase_dom"/>
</dbReference>
<dbReference type="Gene3D" id="3.90.190.10">
    <property type="entry name" value="Protein tyrosine phosphatase superfamily"/>
    <property type="match status" value="1"/>
</dbReference>
<dbReference type="CDD" id="cd03386">
    <property type="entry name" value="PAP2_Aur1_like"/>
    <property type="match status" value="1"/>
</dbReference>
<dbReference type="EMBL" id="JBHLYW010000003">
    <property type="protein sequence ID" value="MFC0075948.1"/>
    <property type="molecule type" value="Genomic_DNA"/>
</dbReference>
<feature type="transmembrane region" description="Helical" evidence="1">
    <location>
        <begin position="204"/>
        <end position="223"/>
    </location>
</feature>
<comment type="caution">
    <text evidence="3">The sequence shown here is derived from an EMBL/GenBank/DDBJ whole genome shotgun (WGS) entry which is preliminary data.</text>
</comment>
<dbReference type="RefSeq" id="WP_379683324.1">
    <property type="nucleotide sequence ID" value="NZ_JBHLYW010000003.1"/>
</dbReference>
<feature type="transmembrane region" description="Helical" evidence="1">
    <location>
        <begin position="48"/>
        <end position="74"/>
    </location>
</feature>
<sequence length="426" mass="49870">MDKKVSMTKRFSLLLLSYTLFLIIYNSSAWYALHFEKSDSFVFSFEKYIPFISLMIIPYMTSGLFFTLVFFFCSSEKDLMLLTKRLNFTTIVSGLFFFLFPLKYSFFKPDSDFGILNHFYQFLVTWDSNYNQAPSLHIGYACIFWSVINKEFKSGWKTIVKVWILLLGISTLTVYQHHFIDIITALLLSCVTFFVFPENKERNYRIGIVYFFTSLLFLLGAALSVESEIIYGILSLWISIVLFLIGNAYSNSNSQFLKKKDGSINILNKIVFFPYLITYKIIWLYFRKKSEHFASEILPQVYLGARLKSNQATNFIDAKTYVIDLCAETEENKYVRENANYFSFPFLDIGSIKREEQQIVLNILSSLYETIKPDEKIFIHCLMGYSRSVFFTTLFVKNQLNIEIDEAITIVTQKHSQSIFPKYLLD</sequence>
<name>A0ABV6BKI1_9FLAO</name>
<accession>A0ABV6BKI1</accession>
<dbReference type="PANTHER" id="PTHR47216:SF4">
    <property type="entry name" value="OS01G0859400 PROTEIN"/>
    <property type="match status" value="1"/>
</dbReference>
<dbReference type="Proteomes" id="UP001589734">
    <property type="component" value="Unassembled WGS sequence"/>
</dbReference>
<protein>
    <submittedName>
        <fullName evidence="3">Dual specificity protein phosphatase family protein</fullName>
    </submittedName>
</protein>
<evidence type="ECO:0000259" key="2">
    <source>
        <dbReference type="PROSITE" id="PS50056"/>
    </source>
</evidence>
<feature type="transmembrane region" description="Helical" evidence="1">
    <location>
        <begin position="86"/>
        <end position="107"/>
    </location>
</feature>
<keyword evidence="1" id="KW-0472">Membrane</keyword>
<keyword evidence="1" id="KW-1133">Transmembrane helix</keyword>
<dbReference type="InterPro" id="IPR029021">
    <property type="entry name" value="Prot-tyrosine_phosphatase-like"/>
</dbReference>
<proteinExistence type="predicted"/>
<feature type="transmembrane region" description="Helical" evidence="1">
    <location>
        <begin position="229"/>
        <end position="249"/>
    </location>
</feature>
<keyword evidence="4" id="KW-1185">Reference proteome</keyword>
<evidence type="ECO:0000256" key="1">
    <source>
        <dbReference type="SAM" id="Phobius"/>
    </source>
</evidence>
<evidence type="ECO:0000313" key="3">
    <source>
        <dbReference type="EMBL" id="MFC0075948.1"/>
    </source>
</evidence>
<feature type="transmembrane region" description="Helical" evidence="1">
    <location>
        <begin position="179"/>
        <end position="197"/>
    </location>
</feature>